<dbReference type="Proteomes" id="UP000217277">
    <property type="component" value="Chromosome I"/>
</dbReference>
<dbReference type="EMBL" id="CP011011">
    <property type="protein sequence ID" value="ATC82237.1"/>
    <property type="molecule type" value="Genomic_DNA"/>
</dbReference>
<keyword evidence="2" id="KW-1185">Reference proteome</keyword>
<organism evidence="1 2">
    <name type="scientific">Pseudoalteromonas agarivorans DSM 14585</name>
    <dbReference type="NCBI Taxonomy" id="1312369"/>
    <lineage>
        <taxon>Bacteria</taxon>
        <taxon>Pseudomonadati</taxon>
        <taxon>Pseudomonadota</taxon>
        <taxon>Gammaproteobacteria</taxon>
        <taxon>Alteromonadales</taxon>
        <taxon>Pseudoalteromonadaceae</taxon>
        <taxon>Pseudoalteromonas</taxon>
    </lineage>
</organism>
<evidence type="ECO:0000313" key="1">
    <source>
        <dbReference type="EMBL" id="ATC82237.1"/>
    </source>
</evidence>
<sequence>MGRITKILSSFIFLACSFSALADEVPDELKTMSKAIVDSYLVNDSSEFLAQYHPRLGKAMEEYSKGKVERLFEHKRHDKLEHKWDSIELDTEKSGYKKFDSPMKKRFFPSLDTHFIVRYSLKRHKHGASIFLDYVKEDGKWYLVN</sequence>
<protein>
    <submittedName>
        <fullName evidence="1">Uncharacterized protein</fullName>
    </submittedName>
</protein>
<evidence type="ECO:0000313" key="2">
    <source>
        <dbReference type="Proteomes" id="UP000217277"/>
    </source>
</evidence>
<accession>A0ACA8DWK9</accession>
<proteinExistence type="predicted"/>
<gene>
    <name evidence="1" type="ORF">PAGA_a1887</name>
</gene>
<reference evidence="1" key="1">
    <citation type="submission" date="2015-03" db="EMBL/GenBank/DDBJ databases">
        <authorList>
            <person name="Xie B.-B."/>
            <person name="Rong J.-C."/>
            <person name="Qin Q.-L."/>
            <person name="Zhang Y.-Z."/>
        </authorList>
    </citation>
    <scope>NUCLEOTIDE SEQUENCE</scope>
    <source>
        <strain evidence="1">DSM 14585</strain>
    </source>
</reference>
<name>A0ACA8DWK9_9GAMM</name>